<accession>A0ABR2ULR4</accession>
<evidence type="ECO:0000256" key="1">
    <source>
        <dbReference type="SAM" id="SignalP"/>
    </source>
</evidence>
<sequence length="223" mass="24296">MHLLLFPFMLVAVHAAAFPTVSVPPGDMTRDLTTGSSGMLLDKYSESALEFHEWIGRMVDDGHLFYPNVTGDGLMLARSDSWYVKLKDVGCGQISGNRDLVSKTQTHFCGFVQKAEQLLATQMETDVNTILCDNHRVCRLAVRAAFDFFNVFKDVDDATILCHEMFDALNNACPGGGVASAEVGNNNGGTTYNGQLESSFALEDSSSCQQSATRECFQSTVPS</sequence>
<organism evidence="2 3">
    <name type="scientific">Seiridium unicorne</name>
    <dbReference type="NCBI Taxonomy" id="138068"/>
    <lineage>
        <taxon>Eukaryota</taxon>
        <taxon>Fungi</taxon>
        <taxon>Dikarya</taxon>
        <taxon>Ascomycota</taxon>
        <taxon>Pezizomycotina</taxon>
        <taxon>Sordariomycetes</taxon>
        <taxon>Xylariomycetidae</taxon>
        <taxon>Amphisphaeriales</taxon>
        <taxon>Sporocadaceae</taxon>
        <taxon>Seiridium</taxon>
    </lineage>
</organism>
<reference evidence="2 3" key="1">
    <citation type="journal article" date="2024" name="J. Plant Pathol.">
        <title>Sequence and assembly of the genome of Seiridium unicorne, isolate CBS 538.82, causal agent of cypress canker disease.</title>
        <authorList>
            <person name="Scali E."/>
            <person name="Rocca G.D."/>
            <person name="Danti R."/>
            <person name="Garbelotto M."/>
            <person name="Barberini S."/>
            <person name="Baroncelli R."/>
            <person name="Emiliani G."/>
        </authorList>
    </citation>
    <scope>NUCLEOTIDE SEQUENCE [LARGE SCALE GENOMIC DNA]</scope>
    <source>
        <strain evidence="2 3">BM-138-508</strain>
    </source>
</reference>
<evidence type="ECO:0000313" key="2">
    <source>
        <dbReference type="EMBL" id="KAK9415501.1"/>
    </source>
</evidence>
<dbReference type="EMBL" id="JARVKF010000415">
    <property type="protein sequence ID" value="KAK9415501.1"/>
    <property type="molecule type" value="Genomic_DNA"/>
</dbReference>
<feature type="signal peptide" evidence="1">
    <location>
        <begin position="1"/>
        <end position="15"/>
    </location>
</feature>
<keyword evidence="1" id="KW-0732">Signal</keyword>
<gene>
    <name evidence="2" type="ORF">SUNI508_10341</name>
</gene>
<keyword evidence="3" id="KW-1185">Reference proteome</keyword>
<comment type="caution">
    <text evidence="2">The sequence shown here is derived from an EMBL/GenBank/DDBJ whole genome shotgun (WGS) entry which is preliminary data.</text>
</comment>
<proteinExistence type="predicted"/>
<dbReference type="Proteomes" id="UP001408356">
    <property type="component" value="Unassembled WGS sequence"/>
</dbReference>
<evidence type="ECO:0000313" key="3">
    <source>
        <dbReference type="Proteomes" id="UP001408356"/>
    </source>
</evidence>
<name>A0ABR2ULR4_9PEZI</name>
<protein>
    <submittedName>
        <fullName evidence="2">Saposin B-type domain-containing protein</fullName>
    </submittedName>
</protein>
<feature type="chain" id="PRO_5047444692" evidence="1">
    <location>
        <begin position="16"/>
        <end position="223"/>
    </location>
</feature>